<dbReference type="InterPro" id="IPR041657">
    <property type="entry name" value="HTH_17"/>
</dbReference>
<sequence length="160" mass="17794">MDEQTILPEATDHATVVNLLQVLRQRGVEVPEAHAKLIGADGTAIELPPRLHEVLVKAVEALASGYAITIAPQHTTLTTQQAADFLGVSRPTLTKMLEAGKIPFEKPNMHRRVKLADLIDYQQRRRSERRSALRQLTQDSIDMGLYDAPLPSVERPDNTE</sequence>
<dbReference type="AlphaFoldDB" id="A0A7R7DTZ3"/>
<evidence type="ECO:0000313" key="3">
    <source>
        <dbReference type="Proteomes" id="UP000611640"/>
    </source>
</evidence>
<evidence type="ECO:0000313" key="2">
    <source>
        <dbReference type="EMBL" id="BCJ37711.1"/>
    </source>
</evidence>
<proteinExistence type="predicted"/>
<protein>
    <submittedName>
        <fullName evidence="2">Putative antitoxin VapB50</fullName>
    </submittedName>
</protein>
<accession>A0A7R7DTZ3</accession>
<dbReference type="GO" id="GO:0003677">
    <property type="term" value="F:DNA binding"/>
    <property type="evidence" value="ECO:0007669"/>
    <property type="project" value="InterPro"/>
</dbReference>
<name>A0A7R7DTZ3_9ACTN</name>
<feature type="domain" description="Helix-turn-helix" evidence="1">
    <location>
        <begin position="77"/>
        <end position="126"/>
    </location>
</feature>
<dbReference type="Pfam" id="PF12728">
    <property type="entry name" value="HTH_17"/>
    <property type="match status" value="1"/>
</dbReference>
<keyword evidence="3" id="KW-1185">Reference proteome</keyword>
<dbReference type="EMBL" id="AP023355">
    <property type="protein sequence ID" value="BCJ37711.1"/>
    <property type="molecule type" value="Genomic_DNA"/>
</dbReference>
<dbReference type="InterPro" id="IPR009061">
    <property type="entry name" value="DNA-bd_dom_put_sf"/>
</dbReference>
<reference evidence="2 3" key="1">
    <citation type="submission" date="2020-08" db="EMBL/GenBank/DDBJ databases">
        <title>Whole genome shotgun sequence of Actinocatenispora thailandica NBRC 105041.</title>
        <authorList>
            <person name="Komaki H."/>
            <person name="Tamura T."/>
        </authorList>
    </citation>
    <scope>NUCLEOTIDE SEQUENCE [LARGE SCALE GENOMIC DNA]</scope>
    <source>
        <strain evidence="2 3">NBRC 105041</strain>
    </source>
</reference>
<dbReference type="NCBIfam" id="TIGR01764">
    <property type="entry name" value="excise"/>
    <property type="match status" value="1"/>
</dbReference>
<dbReference type="InterPro" id="IPR010093">
    <property type="entry name" value="SinI_DNA-bd"/>
</dbReference>
<dbReference type="SUPFAM" id="SSF46955">
    <property type="entry name" value="Putative DNA-binding domain"/>
    <property type="match status" value="1"/>
</dbReference>
<dbReference type="KEGG" id="atl:Athai_52140"/>
<evidence type="ECO:0000259" key="1">
    <source>
        <dbReference type="Pfam" id="PF12728"/>
    </source>
</evidence>
<organism evidence="2 3">
    <name type="scientific">Actinocatenispora thailandica</name>
    <dbReference type="NCBI Taxonomy" id="227318"/>
    <lineage>
        <taxon>Bacteria</taxon>
        <taxon>Bacillati</taxon>
        <taxon>Actinomycetota</taxon>
        <taxon>Actinomycetes</taxon>
        <taxon>Micromonosporales</taxon>
        <taxon>Micromonosporaceae</taxon>
        <taxon>Actinocatenispora</taxon>
    </lineage>
</organism>
<gene>
    <name evidence="2" type="primary">vapB50</name>
    <name evidence="2" type="ORF">Athai_52140</name>
</gene>
<dbReference type="Proteomes" id="UP000611640">
    <property type="component" value="Chromosome"/>
</dbReference>